<feature type="domain" description="RAMA" evidence="2">
    <location>
        <begin position="293"/>
        <end position="391"/>
    </location>
</feature>
<dbReference type="EMBL" id="CAFBLQ010000009">
    <property type="protein sequence ID" value="CAB4859681.1"/>
    <property type="molecule type" value="Genomic_DNA"/>
</dbReference>
<evidence type="ECO:0000259" key="2">
    <source>
        <dbReference type="Pfam" id="PF18755"/>
    </source>
</evidence>
<organism evidence="3">
    <name type="scientific">freshwater metagenome</name>
    <dbReference type="NCBI Taxonomy" id="449393"/>
    <lineage>
        <taxon>unclassified sequences</taxon>
        <taxon>metagenomes</taxon>
        <taxon>ecological metagenomes</taxon>
    </lineage>
</organism>
<dbReference type="AlphaFoldDB" id="A0A6J7CPF0"/>
<dbReference type="InterPro" id="IPR040843">
    <property type="entry name" value="RAMA"/>
</dbReference>
<feature type="domain" description="RAMA" evidence="2">
    <location>
        <begin position="167"/>
        <end position="273"/>
    </location>
</feature>
<dbReference type="Pfam" id="PF18755">
    <property type="entry name" value="RAMA"/>
    <property type="match status" value="2"/>
</dbReference>
<feature type="region of interest" description="Disordered" evidence="1">
    <location>
        <begin position="161"/>
        <end position="181"/>
    </location>
</feature>
<protein>
    <submittedName>
        <fullName evidence="3">Unannotated protein</fullName>
    </submittedName>
</protein>
<feature type="region of interest" description="Disordered" evidence="1">
    <location>
        <begin position="272"/>
        <end position="304"/>
    </location>
</feature>
<dbReference type="CDD" id="cd10447">
    <property type="entry name" value="GIY-YIG_unchar_2"/>
    <property type="match status" value="1"/>
</dbReference>
<evidence type="ECO:0000256" key="1">
    <source>
        <dbReference type="SAM" id="MobiDB-lite"/>
    </source>
</evidence>
<gene>
    <name evidence="3" type="ORF">UFOPK3423_00158</name>
</gene>
<accession>A0A6J7CPF0</accession>
<reference evidence="3" key="1">
    <citation type="submission" date="2020-05" db="EMBL/GenBank/DDBJ databases">
        <authorList>
            <person name="Chiriac C."/>
            <person name="Salcher M."/>
            <person name="Ghai R."/>
            <person name="Kavagutti S V."/>
        </authorList>
    </citation>
    <scope>NUCLEOTIDE SEQUENCE</scope>
</reference>
<name>A0A6J7CPF0_9ZZZZ</name>
<proteinExistence type="predicted"/>
<feature type="compositionally biased region" description="Low complexity" evidence="1">
    <location>
        <begin position="275"/>
        <end position="290"/>
    </location>
</feature>
<evidence type="ECO:0000313" key="3">
    <source>
        <dbReference type="EMBL" id="CAB4859681.1"/>
    </source>
</evidence>
<sequence>MSSAVQPVTLYVGRSAADPVDLDVKHSGLRMVLVGREAIGVLGAEWRTLGVYFLLGPAADPDHFRAYVGEVGKGTLFARLQAHVKQKQWWNRALLIASASDAFTSADIGWLEGRLYDVLNNAVAAELMNGNRPGDDSIDARERGVLEGYIEPIMAALRAVGAPPDTADQKPEPRGRRTPTRYGEGIRDLLEAGLLKPGTRLSALPQGISKTAEVLEDGSLLLDGARYPSVSAAATTAGPNETANGWTFWGAPSGDGSFVSLDRLRQRLRADDQRAVTPATLAPPTATLRPAGRRTKRGSPPRSSVTLRGLLDAGLLVAGEELEGHPSGVSSGAVVTADGQLETNGTRYRSISAAAVACGPWKTANGWTYWRVRRDGAPVALKALRDQLERDSRP</sequence>